<name>A0A934VVD4_9BACT</name>
<evidence type="ECO:0000313" key="1">
    <source>
        <dbReference type="EMBL" id="MBK1883447.1"/>
    </source>
</evidence>
<dbReference type="RefSeq" id="WP_200271607.1">
    <property type="nucleotide sequence ID" value="NZ_JAENIJ010000021.1"/>
</dbReference>
<evidence type="ECO:0000313" key="2">
    <source>
        <dbReference type="Proteomes" id="UP000603141"/>
    </source>
</evidence>
<dbReference type="InterPro" id="IPR025459">
    <property type="entry name" value="DUF4279"/>
</dbReference>
<accession>A0A934VVD4</accession>
<protein>
    <submittedName>
        <fullName evidence="1">DUF4279 domain-containing protein</fullName>
    </submittedName>
</protein>
<reference evidence="1" key="1">
    <citation type="submission" date="2021-01" db="EMBL/GenBank/DDBJ databases">
        <title>Modified the classification status of verrucomicrobia.</title>
        <authorList>
            <person name="Feng X."/>
        </authorList>
    </citation>
    <scope>NUCLEOTIDE SEQUENCE</scope>
    <source>
        <strain evidence="1">KCTC 22041</strain>
    </source>
</reference>
<organism evidence="1 2">
    <name type="scientific">Luteolibacter pohnpeiensis</name>
    <dbReference type="NCBI Taxonomy" id="454153"/>
    <lineage>
        <taxon>Bacteria</taxon>
        <taxon>Pseudomonadati</taxon>
        <taxon>Verrucomicrobiota</taxon>
        <taxon>Verrucomicrobiia</taxon>
        <taxon>Verrucomicrobiales</taxon>
        <taxon>Verrucomicrobiaceae</taxon>
        <taxon>Luteolibacter</taxon>
    </lineage>
</organism>
<dbReference type="EMBL" id="JAENIJ010000021">
    <property type="protein sequence ID" value="MBK1883447.1"/>
    <property type="molecule type" value="Genomic_DNA"/>
</dbReference>
<dbReference type="Pfam" id="PF14106">
    <property type="entry name" value="DUF4279"/>
    <property type="match status" value="1"/>
</dbReference>
<sequence length="136" mass="15381">MPTHTAYIYFGIQGDFDPYEFANRIKLSPDECVAKRANNPDHQIPKASLLRYAQVETFSDLIDIYELAERSIDILEPHLDSLISAIRDYDADPIFQVVLYYPVSEDISTPAFGFSKRVVSIIASTGASIDIDTYRL</sequence>
<dbReference type="AlphaFoldDB" id="A0A934VVD4"/>
<proteinExistence type="predicted"/>
<gene>
    <name evidence="1" type="ORF">JIN85_13555</name>
</gene>
<keyword evidence="2" id="KW-1185">Reference proteome</keyword>
<dbReference type="Proteomes" id="UP000603141">
    <property type="component" value="Unassembled WGS sequence"/>
</dbReference>
<comment type="caution">
    <text evidence="1">The sequence shown here is derived from an EMBL/GenBank/DDBJ whole genome shotgun (WGS) entry which is preliminary data.</text>
</comment>